<keyword evidence="3" id="KW-1185">Reference proteome</keyword>
<keyword evidence="1" id="KW-0472">Membrane</keyword>
<gene>
    <name evidence="2" type="primary">Contig8799.g9400</name>
    <name evidence="2" type="ORF">STYLEM_14421</name>
</gene>
<evidence type="ECO:0000256" key="1">
    <source>
        <dbReference type="SAM" id="Phobius"/>
    </source>
</evidence>
<sequence length="155" mass="18028">MTFWDLRKKSSVEREMAAQRLDCFLSVVYLFPNCLDPNDMDLLAKREKELSKIFKFSGQGFFVSYVLGVCGLYFLRGRGTPYFRNVVKHTILCVGGTFSAAYGGERLAGELYYNKLLIQLSDKYNFTPEEVLDLQRNLNQFYIRKDRESDLARTQ</sequence>
<name>A0A078ATN5_STYLE</name>
<protein>
    <submittedName>
        <fullName evidence="2">Uncharacterized protein</fullName>
    </submittedName>
</protein>
<dbReference type="Proteomes" id="UP000039865">
    <property type="component" value="Unassembled WGS sequence"/>
</dbReference>
<organism evidence="2 3">
    <name type="scientific">Stylonychia lemnae</name>
    <name type="common">Ciliate</name>
    <dbReference type="NCBI Taxonomy" id="5949"/>
    <lineage>
        <taxon>Eukaryota</taxon>
        <taxon>Sar</taxon>
        <taxon>Alveolata</taxon>
        <taxon>Ciliophora</taxon>
        <taxon>Intramacronucleata</taxon>
        <taxon>Spirotrichea</taxon>
        <taxon>Stichotrichia</taxon>
        <taxon>Sporadotrichida</taxon>
        <taxon>Oxytrichidae</taxon>
        <taxon>Stylonychinae</taxon>
        <taxon>Stylonychia</taxon>
    </lineage>
</organism>
<keyword evidence="1" id="KW-1133">Transmembrane helix</keyword>
<dbReference type="OrthoDB" id="10430480at2759"/>
<proteinExistence type="predicted"/>
<feature type="transmembrane region" description="Helical" evidence="1">
    <location>
        <begin position="56"/>
        <end position="75"/>
    </location>
</feature>
<evidence type="ECO:0000313" key="3">
    <source>
        <dbReference type="Proteomes" id="UP000039865"/>
    </source>
</evidence>
<dbReference type="EMBL" id="CCKQ01013653">
    <property type="protein sequence ID" value="CDW85346.1"/>
    <property type="molecule type" value="Genomic_DNA"/>
</dbReference>
<dbReference type="AlphaFoldDB" id="A0A078ATN5"/>
<reference evidence="2 3" key="1">
    <citation type="submission" date="2014-06" db="EMBL/GenBank/DDBJ databases">
        <authorList>
            <person name="Swart Estienne"/>
        </authorList>
    </citation>
    <scope>NUCLEOTIDE SEQUENCE [LARGE SCALE GENOMIC DNA]</scope>
    <source>
        <strain evidence="2 3">130c</strain>
    </source>
</reference>
<accession>A0A078ATN5</accession>
<dbReference type="InParanoid" id="A0A078ATN5"/>
<keyword evidence="1" id="KW-0812">Transmembrane</keyword>
<evidence type="ECO:0000313" key="2">
    <source>
        <dbReference type="EMBL" id="CDW85346.1"/>
    </source>
</evidence>